<evidence type="ECO:0000256" key="2">
    <source>
        <dbReference type="ARBA" id="ARBA00022679"/>
    </source>
</evidence>
<protein>
    <submittedName>
        <fullName evidence="4">Chalcone and stilbene synthase domain protein</fullName>
    </submittedName>
</protein>
<feature type="domain" description="Chalcone/stilbene synthase C-terminal" evidence="3">
    <location>
        <begin position="116"/>
        <end position="225"/>
    </location>
</feature>
<keyword evidence="5" id="KW-1185">Reference proteome</keyword>
<dbReference type="EMBL" id="LUTY01000104">
    <property type="protein sequence ID" value="OAD23908.1"/>
    <property type="molecule type" value="Genomic_DNA"/>
</dbReference>
<dbReference type="Pfam" id="PF02797">
    <property type="entry name" value="Chal_sti_synt_C"/>
    <property type="match status" value="1"/>
</dbReference>
<organism evidence="4 5">
    <name type="scientific">Candidatus Thiomargarita nelsonii</name>
    <dbReference type="NCBI Taxonomy" id="1003181"/>
    <lineage>
        <taxon>Bacteria</taxon>
        <taxon>Pseudomonadati</taxon>
        <taxon>Pseudomonadota</taxon>
        <taxon>Gammaproteobacteria</taxon>
        <taxon>Thiotrichales</taxon>
        <taxon>Thiotrichaceae</taxon>
        <taxon>Thiomargarita</taxon>
    </lineage>
</organism>
<dbReference type="PANTHER" id="PTHR11877">
    <property type="entry name" value="HYDROXYMETHYLGLUTARYL-COA SYNTHASE"/>
    <property type="match status" value="1"/>
</dbReference>
<dbReference type="SMR" id="A0A176S7M8"/>
<comment type="caution">
    <text evidence="4">The sequence shown here is derived from an EMBL/GenBank/DDBJ whole genome shotgun (WGS) entry which is preliminary data.</text>
</comment>
<proteinExistence type="inferred from homology"/>
<gene>
    <name evidence="4" type="ORF">THIOM_000246</name>
</gene>
<accession>A0A176S7M8</accession>
<dbReference type="GO" id="GO:0016747">
    <property type="term" value="F:acyltransferase activity, transferring groups other than amino-acyl groups"/>
    <property type="evidence" value="ECO:0007669"/>
    <property type="project" value="InterPro"/>
</dbReference>
<name>A0A176S7M8_9GAMM</name>
<evidence type="ECO:0000259" key="3">
    <source>
        <dbReference type="Pfam" id="PF02797"/>
    </source>
</evidence>
<dbReference type="InterPro" id="IPR012328">
    <property type="entry name" value="Chalcone/stilbene_synt_C"/>
</dbReference>
<comment type="similarity">
    <text evidence="1">Belongs to the thiolase-like superfamily. Chalcone/stilbene synthases family.</text>
</comment>
<dbReference type="Proteomes" id="UP000076962">
    <property type="component" value="Unassembled WGS sequence"/>
</dbReference>
<keyword evidence="2" id="KW-0808">Transferase</keyword>
<dbReference type="GO" id="GO:0030639">
    <property type="term" value="P:polyketide biosynthetic process"/>
    <property type="evidence" value="ECO:0007669"/>
    <property type="project" value="TreeGrafter"/>
</dbReference>
<dbReference type="PANTHER" id="PTHR11877:SF46">
    <property type="entry name" value="TYPE III POLYKETIDE SYNTHASE A"/>
    <property type="match status" value="1"/>
</dbReference>
<dbReference type="InterPro" id="IPR016039">
    <property type="entry name" value="Thiolase-like"/>
</dbReference>
<dbReference type="SUPFAM" id="SSF53901">
    <property type="entry name" value="Thiolase-like"/>
    <property type="match status" value="2"/>
</dbReference>
<dbReference type="Gene3D" id="3.40.47.10">
    <property type="match status" value="2"/>
</dbReference>
<evidence type="ECO:0000256" key="1">
    <source>
        <dbReference type="ARBA" id="ARBA00005531"/>
    </source>
</evidence>
<evidence type="ECO:0000313" key="5">
    <source>
        <dbReference type="Proteomes" id="UP000076962"/>
    </source>
</evidence>
<sequence>MPEEFPNYGCAGGLFPMKSAIKYCQKNEKAALVLVFDQCNYRGYHNDKNESFANFSMDLKVNLLFSDGASAILLIPERMRNHFEGANARVEEILTDFHPSDIIRFDNNRFFLGTEVKEQVPKLVADSVIKPIMAKNGLSLSEIEEWSIHQGGREVLKKFLDDSVLGLTSQQLSRSEQLFDKYGNFSAPSCFFVLDSFMPEKSKNKTGTWGMMVGFGAGLYQAALLYQWV</sequence>
<dbReference type="AlphaFoldDB" id="A0A176S7M8"/>
<reference evidence="4 5" key="1">
    <citation type="submission" date="2016-05" db="EMBL/GenBank/DDBJ databases">
        <title>Single-cell genome of chain-forming Candidatus Thiomargarita nelsonii and comparison to other large sulfur-oxidizing bacteria.</title>
        <authorList>
            <person name="Winkel M."/>
            <person name="Salman V."/>
            <person name="Woyke T."/>
            <person name="Schulz-Vogt H."/>
            <person name="Richter M."/>
            <person name="Flood B."/>
            <person name="Bailey J."/>
            <person name="Amann R."/>
            <person name="Mussmann M."/>
        </authorList>
    </citation>
    <scope>NUCLEOTIDE SEQUENCE [LARGE SCALE GENOMIC DNA]</scope>
    <source>
        <strain evidence="4 5">THI036</strain>
    </source>
</reference>
<dbReference type="InterPro" id="IPR011141">
    <property type="entry name" value="Polyketide_synthase_type-III"/>
</dbReference>
<evidence type="ECO:0000313" key="4">
    <source>
        <dbReference type="EMBL" id="OAD23908.1"/>
    </source>
</evidence>